<evidence type="ECO:0000313" key="2">
    <source>
        <dbReference type="EMBL" id="QQC43514.1"/>
    </source>
</evidence>
<protein>
    <recommendedName>
        <fullName evidence="1">DUF6273 domain-containing protein</fullName>
    </recommendedName>
</protein>
<proteinExistence type="predicted"/>
<accession>A0AAP9Y682</accession>
<gene>
    <name evidence="2" type="ORF">I6H42_06895</name>
</gene>
<evidence type="ECO:0000313" key="3">
    <source>
        <dbReference type="Proteomes" id="UP000595220"/>
    </source>
</evidence>
<dbReference type="KEGG" id="amy:ADJ76_08440"/>
<organism evidence="2 3">
    <name type="scientific">Schaalia meyeri</name>
    <dbReference type="NCBI Taxonomy" id="52773"/>
    <lineage>
        <taxon>Bacteria</taxon>
        <taxon>Bacillati</taxon>
        <taxon>Actinomycetota</taxon>
        <taxon>Actinomycetes</taxon>
        <taxon>Actinomycetales</taxon>
        <taxon>Actinomycetaceae</taxon>
        <taxon>Schaalia</taxon>
    </lineage>
</organism>
<reference evidence="2 3" key="1">
    <citation type="submission" date="2020-12" db="EMBL/GenBank/DDBJ databases">
        <title>FDA dAtabase for Regulatory Grade micrObial Sequences (FDA-ARGOS): Supporting development and validation of Infectious Disease Dx tests.</title>
        <authorList>
            <person name="Sproer C."/>
            <person name="Gronow S."/>
            <person name="Severitt S."/>
            <person name="Schroder I."/>
            <person name="Tallon L."/>
            <person name="Sadzewicz L."/>
            <person name="Zhao X."/>
            <person name="Boylan J."/>
            <person name="Ott S."/>
            <person name="Bowen H."/>
            <person name="Vavikolanu K."/>
            <person name="Mehta A."/>
            <person name="Aluvathingal J."/>
            <person name="Nadendla S."/>
            <person name="Lowell S."/>
            <person name="Myers T."/>
            <person name="Yan Y."/>
            <person name="Sichtig H."/>
        </authorList>
    </citation>
    <scope>NUCLEOTIDE SEQUENCE [LARGE SCALE GENOMIC DNA]</scope>
    <source>
        <strain evidence="2 3">FDAARGOS_985</strain>
    </source>
</reference>
<dbReference type="EMBL" id="CP066065">
    <property type="protein sequence ID" value="QQC43514.1"/>
    <property type="molecule type" value="Genomic_DNA"/>
</dbReference>
<dbReference type="Proteomes" id="UP000595220">
    <property type="component" value="Chromosome"/>
</dbReference>
<dbReference type="RefSeq" id="WP_050695626.1">
    <property type="nucleotide sequence ID" value="NZ_CP012072.1"/>
</dbReference>
<evidence type="ECO:0000259" key="1">
    <source>
        <dbReference type="Pfam" id="PF19789"/>
    </source>
</evidence>
<keyword evidence="3" id="KW-1185">Reference proteome</keyword>
<dbReference type="InterPro" id="IPR046240">
    <property type="entry name" value="DUF6273"/>
</dbReference>
<sequence>MTLLRRKTVVVAAVVLVLAFAFLVTSYHRRMRYQEAIRLSEAGETERAYEIFSALGYADSSERAQGLVEADPALPYRSAAKGDTVAFGSYEQDNDTSDGREPIQWIVLDKIGDQLLLLSADCLEGRQYHHVPFTNVTWENSDLRAWMNGSFFDEAFSPAQQRLVRTVRNENDDQSVTGAQGGAATDDRVFALSETDTIIYLNNREKRSDIGAAPATQYALAGALSVNDDGMADWWLRSPGTYGFAAQFVNTSGAPVASGANVDARYGVRPALWITIAKVGEGQQ</sequence>
<feature type="domain" description="DUF6273" evidence="1">
    <location>
        <begin position="113"/>
        <end position="275"/>
    </location>
</feature>
<dbReference type="Pfam" id="PF19789">
    <property type="entry name" value="DUF6273"/>
    <property type="match status" value="1"/>
</dbReference>
<name>A0AAP9Y682_9ACTO</name>
<dbReference type="AlphaFoldDB" id="A0AAP9Y682"/>